<dbReference type="Proteomes" id="UP000023561">
    <property type="component" value="Unassembled WGS sequence"/>
</dbReference>
<dbReference type="InterPro" id="IPR014867">
    <property type="entry name" value="Spore_coat_CotH_CotH2/3/7"/>
</dbReference>
<dbReference type="EMBL" id="BAWO01000063">
    <property type="protein sequence ID" value="GAJ41293.1"/>
    <property type="molecule type" value="Genomic_DNA"/>
</dbReference>
<evidence type="ECO:0000313" key="2">
    <source>
        <dbReference type="Proteomes" id="UP000023561"/>
    </source>
</evidence>
<comment type="caution">
    <text evidence="1">The sequence shown here is derived from an EMBL/GenBank/DDBJ whole genome shotgun (WGS) entry which is preliminary data.</text>
</comment>
<dbReference type="Pfam" id="PF08757">
    <property type="entry name" value="CotH"/>
    <property type="match status" value="1"/>
</dbReference>
<evidence type="ECO:0000313" key="1">
    <source>
        <dbReference type="EMBL" id="GAJ41293.1"/>
    </source>
</evidence>
<gene>
    <name evidence="1" type="primary">cotH</name>
    <name evidence="1" type="ORF">GCA01S_063_00150</name>
</gene>
<dbReference type="RefSeq" id="WP_042411424.1">
    <property type="nucleotide sequence ID" value="NZ_BAWO01000063.1"/>
</dbReference>
<proteinExistence type="predicted"/>
<dbReference type="PANTHER" id="PTHR40050">
    <property type="entry name" value="INNER SPORE COAT PROTEIN H"/>
    <property type="match status" value="1"/>
</dbReference>
<dbReference type="PANTHER" id="PTHR40050:SF1">
    <property type="entry name" value="INNER SPORE COAT PROTEIN H"/>
    <property type="match status" value="1"/>
</dbReference>
<sequence length="362" mass="43145">MSTSQLPLFAIYIHPDDLRELRRDIWNDELVPATLTFHKKKFHIDISYRGSHIRKFKKKSYFITFYKPYFFHGAHELHLNAEYKDPSLMRNKLSFDFFSALGVLSPSSQHVLLSINGKHEGIYLQLESVDEFFLKKRQLPIGPIFYAVDDDANFSLISSFDKAPKTSLDAGYERKLGTQEDHRYLEEFIFQINTTPKYEYESVITKILDVNKYLRWLTGVVCTQNFDGFVHNYALYRNPDSGLFEIIPWDFDATWGRDINGKQMDYDYVRIEGFNTLTARLLDTERFRKMYYDIMKHTLDHEFTVEFMKPKVEQLYQQLRPHVLNDPYIKDRMEQFDDEPDWICEFIEKRNAYLKSQLSVLL</sequence>
<accession>A0A023DJ79</accession>
<keyword evidence="2" id="KW-1185">Reference proteome</keyword>
<dbReference type="AlphaFoldDB" id="A0A023DJ79"/>
<protein>
    <submittedName>
        <fullName evidence="1">Spore coat protein H</fullName>
    </submittedName>
</protein>
<dbReference type="OrthoDB" id="3235126at2"/>
<organism evidence="1 2">
    <name type="scientific">Parageobacillus caldoxylosilyticus NBRC 107762</name>
    <dbReference type="NCBI Taxonomy" id="1220594"/>
    <lineage>
        <taxon>Bacteria</taxon>
        <taxon>Bacillati</taxon>
        <taxon>Bacillota</taxon>
        <taxon>Bacilli</taxon>
        <taxon>Bacillales</taxon>
        <taxon>Anoxybacillaceae</taxon>
        <taxon>Saccharococcus</taxon>
    </lineage>
</organism>
<name>A0A023DJ79_9BACL</name>
<keyword evidence="1" id="KW-0167">Capsid protein</keyword>
<keyword evidence="1" id="KW-0946">Virion</keyword>
<reference evidence="1 2" key="1">
    <citation type="submission" date="2014-04" db="EMBL/GenBank/DDBJ databases">
        <title>Whole genome shotgun sequence of Geobacillus caldoxylosilyticus NBRC 107762.</title>
        <authorList>
            <person name="Hosoyama A."/>
            <person name="Hosoyama Y."/>
            <person name="Katano-Makiyama Y."/>
            <person name="Tsuchikane K."/>
            <person name="Ohji S."/>
            <person name="Ichikawa N."/>
            <person name="Yamazoe A."/>
            <person name="Fujita N."/>
        </authorList>
    </citation>
    <scope>NUCLEOTIDE SEQUENCE [LARGE SCALE GENOMIC DNA]</scope>
    <source>
        <strain evidence="1 2">NBRC 107762</strain>
    </source>
</reference>